<feature type="domain" description="GST N-terminal" evidence="3">
    <location>
        <begin position="4"/>
        <end position="90"/>
    </location>
</feature>
<gene>
    <name evidence="5" type="ORF">SAPIO_CDS0487</name>
</gene>
<evidence type="ECO:0008006" key="7">
    <source>
        <dbReference type="Google" id="ProtNLM"/>
    </source>
</evidence>
<dbReference type="EMBL" id="JOWA01000022">
    <property type="protein sequence ID" value="KEZ46655.1"/>
    <property type="molecule type" value="Genomic_DNA"/>
</dbReference>
<evidence type="ECO:0000313" key="5">
    <source>
        <dbReference type="EMBL" id="KEZ46655.1"/>
    </source>
</evidence>
<dbReference type="Proteomes" id="UP000028545">
    <property type="component" value="Unassembled WGS sequence"/>
</dbReference>
<dbReference type="OMA" id="GHSGAEY"/>
<dbReference type="GeneID" id="27718639"/>
<dbReference type="CDD" id="cd10291">
    <property type="entry name" value="GST_C_YfcG_like"/>
    <property type="match status" value="1"/>
</dbReference>
<reference evidence="5 6" key="1">
    <citation type="journal article" date="2014" name="Genome Announc.">
        <title>Draft genome sequence of the pathogenic fungus Scedosporium apiospermum.</title>
        <authorList>
            <person name="Vandeputte P."/>
            <person name="Ghamrawi S."/>
            <person name="Rechenmann M."/>
            <person name="Iltis A."/>
            <person name="Giraud S."/>
            <person name="Fleury M."/>
            <person name="Thornton C."/>
            <person name="Delhaes L."/>
            <person name="Meyer W."/>
            <person name="Papon N."/>
            <person name="Bouchara J.P."/>
        </authorList>
    </citation>
    <scope>NUCLEOTIDE SEQUENCE [LARGE SCALE GENOMIC DNA]</scope>
    <source>
        <strain evidence="5 6">IHEM 14462</strain>
    </source>
</reference>
<keyword evidence="6" id="KW-1185">Reference proteome</keyword>
<dbReference type="SFLD" id="SFLDG00358">
    <property type="entry name" value="Main_(cytGST)"/>
    <property type="match status" value="1"/>
</dbReference>
<dbReference type="KEGG" id="sapo:SAPIO_CDS0487"/>
<dbReference type="SUPFAM" id="SSF52833">
    <property type="entry name" value="Thioredoxin-like"/>
    <property type="match status" value="1"/>
</dbReference>
<evidence type="ECO:0000259" key="4">
    <source>
        <dbReference type="PROSITE" id="PS50405"/>
    </source>
</evidence>
<evidence type="ECO:0000256" key="2">
    <source>
        <dbReference type="RuleBase" id="RU003494"/>
    </source>
</evidence>
<dbReference type="PANTHER" id="PTHR44051:SF8">
    <property type="entry name" value="GLUTATHIONE S-TRANSFERASE GSTA"/>
    <property type="match status" value="1"/>
</dbReference>
<dbReference type="HOGENOM" id="CLU_011226_14_0_1"/>
<evidence type="ECO:0000259" key="3">
    <source>
        <dbReference type="PROSITE" id="PS50404"/>
    </source>
</evidence>
<dbReference type="CDD" id="cd03048">
    <property type="entry name" value="GST_N_Ure2p_like"/>
    <property type="match status" value="1"/>
</dbReference>
<dbReference type="InterPro" id="IPR036282">
    <property type="entry name" value="Glutathione-S-Trfase_C_sf"/>
</dbReference>
<dbReference type="RefSeq" id="XP_016646454.1">
    <property type="nucleotide sequence ID" value="XM_016783254.1"/>
</dbReference>
<evidence type="ECO:0000313" key="6">
    <source>
        <dbReference type="Proteomes" id="UP000028545"/>
    </source>
</evidence>
<dbReference type="Gene3D" id="3.40.30.10">
    <property type="entry name" value="Glutaredoxin"/>
    <property type="match status" value="1"/>
</dbReference>
<dbReference type="VEuPathDB" id="FungiDB:SAPIO_CDS0487"/>
<dbReference type="InterPro" id="IPR004045">
    <property type="entry name" value="Glutathione_S-Trfase_N"/>
</dbReference>
<dbReference type="InterPro" id="IPR010987">
    <property type="entry name" value="Glutathione-S-Trfase_C-like"/>
</dbReference>
<dbReference type="InterPro" id="IPR040079">
    <property type="entry name" value="Glutathione_S-Trfase"/>
</dbReference>
<dbReference type="PROSITE" id="PS50405">
    <property type="entry name" value="GST_CTER"/>
    <property type="match status" value="1"/>
</dbReference>
<dbReference type="SFLD" id="SFLDS00019">
    <property type="entry name" value="Glutathione_Transferase_(cytos"/>
    <property type="match status" value="1"/>
</dbReference>
<accession>A0A084GH43</accession>
<comment type="similarity">
    <text evidence="1 2">Belongs to the GST superfamily.</text>
</comment>
<dbReference type="Gene3D" id="1.20.1050.10">
    <property type="match status" value="1"/>
</dbReference>
<sequence length="250" mass="28477">MPTKTDIHLYTTGTPNGVKVSILLEELGLEYKTTPITLSKNTQKEPWFLAINPNGRIPAITDTFTDGKPIRIFESGSILQYLVERYDKDHKVSYPYGSREYWEVNNWLHWQMGGLGPMQGQANHFKRYAPEHIQYGVDRYTNETRRLYRVLDTHLEKSTSGFLVGDRLTIADIAIVGWVNAHDWAGVSLDEFPNVAAWLAKLKAREAVQRGFDIPTPQNKKPLSEEELEKIAAQTRSWVQSGMAEDAKKA</sequence>
<dbReference type="FunFam" id="3.40.30.10:FF:000172">
    <property type="entry name" value="Glutathione S-transferase GstA"/>
    <property type="match status" value="1"/>
</dbReference>
<dbReference type="InterPro" id="IPR004046">
    <property type="entry name" value="GST_C"/>
</dbReference>
<dbReference type="PANTHER" id="PTHR44051">
    <property type="entry name" value="GLUTATHIONE S-TRANSFERASE-RELATED"/>
    <property type="match status" value="1"/>
</dbReference>
<feature type="domain" description="GST C-terminal" evidence="4">
    <location>
        <begin position="97"/>
        <end position="223"/>
    </location>
</feature>
<dbReference type="PROSITE" id="PS50404">
    <property type="entry name" value="GST_NTER"/>
    <property type="match status" value="1"/>
</dbReference>
<dbReference type="SUPFAM" id="SSF47616">
    <property type="entry name" value="GST C-terminal domain-like"/>
    <property type="match status" value="1"/>
</dbReference>
<dbReference type="SFLD" id="SFLDG01151">
    <property type="entry name" value="Main.2:_Nu-like"/>
    <property type="match status" value="1"/>
</dbReference>
<comment type="caution">
    <text evidence="5">The sequence shown here is derived from an EMBL/GenBank/DDBJ whole genome shotgun (WGS) entry which is preliminary data.</text>
</comment>
<proteinExistence type="inferred from homology"/>
<dbReference type="Pfam" id="PF00043">
    <property type="entry name" value="GST_C"/>
    <property type="match status" value="1"/>
</dbReference>
<dbReference type="InterPro" id="IPR036249">
    <property type="entry name" value="Thioredoxin-like_sf"/>
</dbReference>
<dbReference type="AlphaFoldDB" id="A0A084GH43"/>
<evidence type="ECO:0000256" key="1">
    <source>
        <dbReference type="ARBA" id="ARBA00007409"/>
    </source>
</evidence>
<dbReference type="Pfam" id="PF02798">
    <property type="entry name" value="GST_N"/>
    <property type="match status" value="1"/>
</dbReference>
<dbReference type="OrthoDB" id="422574at2759"/>
<protein>
    <recommendedName>
        <fullName evidence="7">Disulfide-bond oxidoreductase YfcG</fullName>
    </recommendedName>
</protein>
<organism evidence="5 6">
    <name type="scientific">Pseudallescheria apiosperma</name>
    <name type="common">Scedosporium apiospermum</name>
    <dbReference type="NCBI Taxonomy" id="563466"/>
    <lineage>
        <taxon>Eukaryota</taxon>
        <taxon>Fungi</taxon>
        <taxon>Dikarya</taxon>
        <taxon>Ascomycota</taxon>
        <taxon>Pezizomycotina</taxon>
        <taxon>Sordariomycetes</taxon>
        <taxon>Hypocreomycetidae</taxon>
        <taxon>Microascales</taxon>
        <taxon>Microascaceae</taxon>
        <taxon>Scedosporium</taxon>
    </lineage>
</organism>
<name>A0A084GH43_PSEDA</name>